<evidence type="ECO:0000256" key="6">
    <source>
        <dbReference type="ARBA" id="ARBA00022840"/>
    </source>
</evidence>
<keyword evidence="1" id="KW-0813">Transport</keyword>
<dbReference type="SMART" id="SM00382">
    <property type="entry name" value="AAA"/>
    <property type="match status" value="2"/>
</dbReference>
<reference evidence="10" key="1">
    <citation type="submission" date="2021-12" db="EMBL/GenBank/DDBJ databases">
        <title>Alicyclobacillaceae gen. nov., sp. nov., isolated from chalcocite enrichment system.</title>
        <authorList>
            <person name="Jiang Z."/>
        </authorList>
    </citation>
    <scope>NUCLEOTIDE SEQUENCE</scope>
    <source>
        <strain evidence="10">MYW30-H2</strain>
    </source>
</reference>
<evidence type="ECO:0000256" key="5">
    <source>
        <dbReference type="ARBA" id="ARBA00022741"/>
    </source>
</evidence>
<keyword evidence="7" id="KW-1278">Translocase</keyword>
<evidence type="ECO:0000256" key="4">
    <source>
        <dbReference type="ARBA" id="ARBA00022737"/>
    </source>
</evidence>
<protein>
    <submittedName>
        <fullName evidence="10">Sugar ABC transporter ATP-binding protein</fullName>
    </submittedName>
</protein>
<dbReference type="PANTHER" id="PTHR43790">
    <property type="entry name" value="CARBOHYDRATE TRANSPORT ATP-BINDING PROTEIN MG119-RELATED"/>
    <property type="match status" value="1"/>
</dbReference>
<keyword evidence="2" id="KW-1003">Cell membrane</keyword>
<dbReference type="SUPFAM" id="SSF52540">
    <property type="entry name" value="P-loop containing nucleoside triphosphate hydrolases"/>
    <property type="match status" value="2"/>
</dbReference>
<dbReference type="InterPro" id="IPR017871">
    <property type="entry name" value="ABC_transporter-like_CS"/>
</dbReference>
<evidence type="ECO:0000256" key="3">
    <source>
        <dbReference type="ARBA" id="ARBA00022597"/>
    </source>
</evidence>
<keyword evidence="5" id="KW-0547">Nucleotide-binding</keyword>
<keyword evidence="4" id="KW-0677">Repeat</keyword>
<keyword evidence="6 10" id="KW-0067">ATP-binding</keyword>
<name>A0ABY4CK35_9BACL</name>
<dbReference type="EMBL" id="CP089291">
    <property type="protein sequence ID" value="UOF90349.1"/>
    <property type="molecule type" value="Genomic_DNA"/>
</dbReference>
<dbReference type="InterPro" id="IPR003439">
    <property type="entry name" value="ABC_transporter-like_ATP-bd"/>
</dbReference>
<evidence type="ECO:0000259" key="9">
    <source>
        <dbReference type="PROSITE" id="PS50893"/>
    </source>
</evidence>
<accession>A0ABY4CK35</accession>
<keyword evidence="3" id="KW-0762">Sugar transport</keyword>
<dbReference type="Gene3D" id="3.40.50.300">
    <property type="entry name" value="P-loop containing nucleotide triphosphate hydrolases"/>
    <property type="match status" value="2"/>
</dbReference>
<evidence type="ECO:0000256" key="7">
    <source>
        <dbReference type="ARBA" id="ARBA00022967"/>
    </source>
</evidence>
<dbReference type="PROSITE" id="PS00211">
    <property type="entry name" value="ABC_TRANSPORTER_1"/>
    <property type="match status" value="1"/>
</dbReference>
<gene>
    <name evidence="10" type="ORF">LSG31_21235</name>
</gene>
<dbReference type="Proteomes" id="UP000830167">
    <property type="component" value="Chromosome"/>
</dbReference>
<dbReference type="PANTHER" id="PTHR43790:SF3">
    <property type="entry name" value="D-ALLOSE IMPORT ATP-BINDING PROTEIN ALSA-RELATED"/>
    <property type="match status" value="1"/>
</dbReference>
<dbReference type="InterPro" id="IPR027417">
    <property type="entry name" value="P-loop_NTPase"/>
</dbReference>
<keyword evidence="8" id="KW-0472">Membrane</keyword>
<organism evidence="10 11">
    <name type="scientific">Fodinisporobacter ferrooxydans</name>
    <dbReference type="NCBI Taxonomy" id="2901836"/>
    <lineage>
        <taxon>Bacteria</taxon>
        <taxon>Bacillati</taxon>
        <taxon>Bacillota</taxon>
        <taxon>Bacilli</taxon>
        <taxon>Bacillales</taxon>
        <taxon>Alicyclobacillaceae</taxon>
        <taxon>Fodinisporobacter</taxon>
    </lineage>
</organism>
<dbReference type="Pfam" id="PF00005">
    <property type="entry name" value="ABC_tran"/>
    <property type="match status" value="2"/>
</dbReference>
<evidence type="ECO:0000256" key="1">
    <source>
        <dbReference type="ARBA" id="ARBA00022448"/>
    </source>
</evidence>
<feature type="domain" description="ABC transporter" evidence="9">
    <location>
        <begin position="257"/>
        <end position="498"/>
    </location>
</feature>
<evidence type="ECO:0000313" key="11">
    <source>
        <dbReference type="Proteomes" id="UP000830167"/>
    </source>
</evidence>
<evidence type="ECO:0000313" key="10">
    <source>
        <dbReference type="EMBL" id="UOF90349.1"/>
    </source>
</evidence>
<sequence>MSQRYVLHMKEIEKSFNGVSVLKKAYFSLGKGEVHALVGGNGAGKSTLMKILTGVYMKDTGTIQIDNNTIEIHSPQDAEKSGIAMIFQEFSLIPTLTVAQNIFLTREPRSAKAFINDKECILAAEEILNKLNVDIDPNATVDSLGVGYWQMVEIAKALSKNAKILIMDEPTASLSESETTSLFKLVKQLKDSGISIVYISHRMAEIFEICDKLTVLKDGQTILTDDCNNLTMEKVVESMMGAEAGQSFKWIERTYNRPAEPVLEVKNLVYGNRVKDVTFQLYPGEIVGLAGLMGSGRTEIAQCIFGMQRPDSGEIVIENQKVKRTKDAIRNGIALVPEDRRKQGLVLDHTVRENMMLPMIKRLTKGLFVNDGKGNSLTEEYIEKLNIKTDGVSKVVKLLSGGNQQKIVLAKWLAQHPKVLILDEPTIGVDIGAKSEIVEIIRSMANDGMAILVISSELEELLAVSDRILVLYNGTITREIQRKEIESEEALHHAIQGY</sequence>
<dbReference type="CDD" id="cd03216">
    <property type="entry name" value="ABC_Carb_Monos_I"/>
    <property type="match status" value="1"/>
</dbReference>
<dbReference type="InterPro" id="IPR050107">
    <property type="entry name" value="ABC_carbohydrate_import_ATPase"/>
</dbReference>
<dbReference type="PROSITE" id="PS50893">
    <property type="entry name" value="ABC_TRANSPORTER_2"/>
    <property type="match status" value="2"/>
</dbReference>
<dbReference type="CDD" id="cd03215">
    <property type="entry name" value="ABC_Carb_Monos_II"/>
    <property type="match status" value="1"/>
</dbReference>
<proteinExistence type="predicted"/>
<keyword evidence="11" id="KW-1185">Reference proteome</keyword>
<evidence type="ECO:0000256" key="8">
    <source>
        <dbReference type="ARBA" id="ARBA00023136"/>
    </source>
</evidence>
<dbReference type="GO" id="GO:0005524">
    <property type="term" value="F:ATP binding"/>
    <property type="evidence" value="ECO:0007669"/>
    <property type="project" value="UniProtKB-KW"/>
</dbReference>
<dbReference type="RefSeq" id="WP_347437044.1">
    <property type="nucleotide sequence ID" value="NZ_CP089291.1"/>
</dbReference>
<evidence type="ECO:0000256" key="2">
    <source>
        <dbReference type="ARBA" id="ARBA00022475"/>
    </source>
</evidence>
<feature type="domain" description="ABC transporter" evidence="9">
    <location>
        <begin position="7"/>
        <end position="243"/>
    </location>
</feature>
<dbReference type="InterPro" id="IPR003593">
    <property type="entry name" value="AAA+_ATPase"/>
</dbReference>